<organism evidence="1">
    <name type="scientific">uncultured Sulfurovum sp</name>
    <dbReference type="NCBI Taxonomy" id="269237"/>
    <lineage>
        <taxon>Bacteria</taxon>
        <taxon>Pseudomonadati</taxon>
        <taxon>Campylobacterota</taxon>
        <taxon>Epsilonproteobacteria</taxon>
        <taxon>Campylobacterales</taxon>
        <taxon>Sulfurovaceae</taxon>
        <taxon>Sulfurovum</taxon>
        <taxon>environmental samples</taxon>
    </lineage>
</organism>
<proteinExistence type="predicted"/>
<gene>
    <name evidence="1" type="ORF">HELGO_WM59227</name>
</gene>
<protein>
    <submittedName>
        <fullName evidence="1">Uncharacterized protein</fullName>
    </submittedName>
</protein>
<reference evidence="1" key="1">
    <citation type="submission" date="2020-01" db="EMBL/GenBank/DDBJ databases">
        <authorList>
            <person name="Meier V. D."/>
            <person name="Meier V D."/>
        </authorList>
    </citation>
    <scope>NUCLEOTIDE SEQUENCE</scope>
    <source>
        <strain evidence="1">HLG_WM_MAG_02</strain>
    </source>
</reference>
<sequence>MILNSFNTKFSKTLVNFLLKFFCYNLNSKIKHIRTRMSVIDENKLFKIVEAIFKAHGFDAQEKDGWVVPTGTLPAIKAFWYPEATDTVGQLTIEIFVNEKTSIIESFAGYGEKKFESALENFISNALPLYLSAFWGYDAPSIAIDTWELNGEQYLAFIGDYGVINPKVDFSIPEDYLEIIYDAIEAEVLGDDYHWFNLFYANFDAQNRHAEALKENETWEPGSKAIASLDWLKVYDYYSVRQSIILKKI</sequence>
<evidence type="ECO:0000313" key="1">
    <source>
        <dbReference type="EMBL" id="CAA6825068.1"/>
    </source>
</evidence>
<dbReference type="InterPro" id="IPR045929">
    <property type="entry name" value="DUF6348"/>
</dbReference>
<name>A0A6S6UAF3_9BACT</name>
<dbReference type="EMBL" id="CACVAZ010000189">
    <property type="protein sequence ID" value="CAA6825068.1"/>
    <property type="molecule type" value="Genomic_DNA"/>
</dbReference>
<dbReference type="Pfam" id="PF19875">
    <property type="entry name" value="DUF6348"/>
    <property type="match status" value="1"/>
</dbReference>
<accession>A0A6S6UAF3</accession>
<dbReference type="AlphaFoldDB" id="A0A6S6UAF3"/>